<evidence type="ECO:0000256" key="1">
    <source>
        <dbReference type="SAM" id="SignalP"/>
    </source>
</evidence>
<dbReference type="AlphaFoldDB" id="A0A3P6QFJ4"/>
<sequence>MTSTTILPSALLLLFAGVLFLATHPASALPPVYEGYLYADPSEIGADQMRGTAGKDIFIRSVEDDVEAAGGDDVLAAARPRRGGRRLRVCQLSNPPKCYDWSPRPSRPVWI</sequence>
<proteinExistence type="predicted"/>
<organism evidence="2 3">
    <name type="scientific">Dibothriocephalus latus</name>
    <name type="common">Fish tapeworm</name>
    <name type="synonym">Diphyllobothrium latum</name>
    <dbReference type="NCBI Taxonomy" id="60516"/>
    <lineage>
        <taxon>Eukaryota</taxon>
        <taxon>Metazoa</taxon>
        <taxon>Spiralia</taxon>
        <taxon>Lophotrochozoa</taxon>
        <taxon>Platyhelminthes</taxon>
        <taxon>Cestoda</taxon>
        <taxon>Eucestoda</taxon>
        <taxon>Diphyllobothriidea</taxon>
        <taxon>Diphyllobothriidae</taxon>
        <taxon>Dibothriocephalus</taxon>
    </lineage>
</organism>
<accession>A0A3P6QFJ4</accession>
<dbReference type="EMBL" id="UYRU01001322">
    <property type="protein sequence ID" value="VDK31464.1"/>
    <property type="molecule type" value="Genomic_DNA"/>
</dbReference>
<keyword evidence="1" id="KW-0732">Signal</keyword>
<feature type="chain" id="PRO_5018027575" evidence="1">
    <location>
        <begin position="29"/>
        <end position="111"/>
    </location>
</feature>
<feature type="signal peptide" evidence="1">
    <location>
        <begin position="1"/>
        <end position="28"/>
    </location>
</feature>
<reference evidence="2 3" key="1">
    <citation type="submission" date="2018-11" db="EMBL/GenBank/DDBJ databases">
        <authorList>
            <consortium name="Pathogen Informatics"/>
        </authorList>
    </citation>
    <scope>NUCLEOTIDE SEQUENCE [LARGE SCALE GENOMIC DNA]</scope>
</reference>
<name>A0A3P6QFJ4_DIBLA</name>
<keyword evidence="3" id="KW-1185">Reference proteome</keyword>
<dbReference type="Proteomes" id="UP000281553">
    <property type="component" value="Unassembled WGS sequence"/>
</dbReference>
<protein>
    <submittedName>
        <fullName evidence="2">Uncharacterized protein</fullName>
    </submittedName>
</protein>
<gene>
    <name evidence="2" type="ORF">DILT_LOCUS335</name>
</gene>
<evidence type="ECO:0000313" key="3">
    <source>
        <dbReference type="Proteomes" id="UP000281553"/>
    </source>
</evidence>
<evidence type="ECO:0000313" key="2">
    <source>
        <dbReference type="EMBL" id="VDK31464.1"/>
    </source>
</evidence>